<gene>
    <name evidence="2" type="ORF">HNS30_39655</name>
</gene>
<dbReference type="RefSeq" id="WP_171422154.1">
    <property type="nucleotide sequence ID" value="NZ_JABFJW010000652.1"/>
</dbReference>
<feature type="domain" description="Phosphoribosyltransferase" evidence="1">
    <location>
        <begin position="7"/>
        <end position="163"/>
    </location>
</feature>
<dbReference type="InterPro" id="IPR000836">
    <property type="entry name" value="PRTase_dom"/>
</dbReference>
<dbReference type="SUPFAM" id="SSF53271">
    <property type="entry name" value="PRTase-like"/>
    <property type="match status" value="1"/>
</dbReference>
<dbReference type="Gene3D" id="3.40.50.2020">
    <property type="match status" value="1"/>
</dbReference>
<keyword evidence="2" id="KW-0808">Transferase</keyword>
<name>A0A7Y4K1M0_9BACT</name>
<evidence type="ECO:0000259" key="1">
    <source>
        <dbReference type="Pfam" id="PF00156"/>
    </source>
</evidence>
<proteinExistence type="predicted"/>
<protein>
    <submittedName>
        <fullName evidence="2">Phosphoribosyltransferase</fullName>
    </submittedName>
</protein>
<evidence type="ECO:0000313" key="2">
    <source>
        <dbReference type="EMBL" id="NOK15140.1"/>
    </source>
</evidence>
<comment type="caution">
    <text evidence="2">The sequence shown here is derived from an EMBL/GenBank/DDBJ whole genome shotgun (WGS) entry which is preliminary data.</text>
</comment>
<dbReference type="AlphaFoldDB" id="A0A7Y4K1M0"/>
<dbReference type="Proteomes" id="UP000528460">
    <property type="component" value="Unassembled WGS sequence"/>
</dbReference>
<dbReference type="EMBL" id="JABFJW010000652">
    <property type="protein sequence ID" value="NOK15140.1"/>
    <property type="molecule type" value="Genomic_DNA"/>
</dbReference>
<reference evidence="2 3" key="1">
    <citation type="submission" date="2020-05" db="EMBL/GenBank/DDBJ databases">
        <authorList>
            <person name="Whitworth D."/>
        </authorList>
    </citation>
    <scope>NUCLEOTIDE SEQUENCE [LARGE SCALE GENOMIC DNA]</scope>
    <source>
        <strain evidence="2 3">CA046A</strain>
    </source>
</reference>
<evidence type="ECO:0000313" key="3">
    <source>
        <dbReference type="Proteomes" id="UP000528460"/>
    </source>
</evidence>
<dbReference type="CDD" id="cd06223">
    <property type="entry name" value="PRTases_typeI"/>
    <property type="match status" value="1"/>
</dbReference>
<organism evidence="2 3">
    <name type="scientific">Corallococcus exercitus</name>
    <dbReference type="NCBI Taxonomy" id="2316736"/>
    <lineage>
        <taxon>Bacteria</taxon>
        <taxon>Pseudomonadati</taxon>
        <taxon>Myxococcota</taxon>
        <taxon>Myxococcia</taxon>
        <taxon>Myxococcales</taxon>
        <taxon>Cystobacterineae</taxon>
        <taxon>Myxococcaceae</taxon>
        <taxon>Corallococcus</taxon>
    </lineage>
</organism>
<sequence>MYFEDRVDAGRRLARRLLEAGYTGEDTVVVGLPRGGVPVAYEVASALGAPLDVCVVRKVGAPNYPELGLGAVAEGGVVFLDRKRMDELDITEDDLGGPIRQKTEEVEERVARFRQGAPPPRMEGQRILLVDDCIATGATVWAALQALRARKPGRIVLAVPVAQTLTLNALRPLVDDVVCPFSTLSLFSIGQWYLDFRQVPDEEVVDLLTLARSTFEQRRRTSPPGSAHPGPPPR</sequence>
<dbReference type="Gene3D" id="3.30.1310.20">
    <property type="entry name" value="PRTase-like"/>
    <property type="match status" value="1"/>
</dbReference>
<dbReference type="Pfam" id="PF00156">
    <property type="entry name" value="Pribosyltran"/>
    <property type="match status" value="1"/>
</dbReference>
<dbReference type="InterPro" id="IPR029057">
    <property type="entry name" value="PRTase-like"/>
</dbReference>
<keyword evidence="2" id="KW-0328">Glycosyltransferase</keyword>
<accession>A0A7Y4K1M0</accession>
<dbReference type="GO" id="GO:0016757">
    <property type="term" value="F:glycosyltransferase activity"/>
    <property type="evidence" value="ECO:0007669"/>
    <property type="project" value="UniProtKB-KW"/>
</dbReference>